<dbReference type="SUPFAM" id="SSF53649">
    <property type="entry name" value="Alkaline phosphatase-like"/>
    <property type="match status" value="1"/>
</dbReference>
<evidence type="ECO:0000256" key="1">
    <source>
        <dbReference type="SAM" id="SignalP"/>
    </source>
</evidence>
<dbReference type="Pfam" id="PF00884">
    <property type="entry name" value="Sulfatase"/>
    <property type="match status" value="1"/>
</dbReference>
<reference evidence="3 4" key="1">
    <citation type="submission" date="2016-11" db="EMBL/GenBank/DDBJ databases">
        <authorList>
            <person name="Jaros S."/>
            <person name="Januszkiewicz K."/>
            <person name="Wedrychowicz H."/>
        </authorList>
    </citation>
    <scope>NUCLEOTIDE SEQUENCE [LARGE SCALE GENOMIC DNA]</scope>
    <source>
        <strain evidence="3 4">CGMCC 1.12145</strain>
    </source>
</reference>
<dbReference type="InterPro" id="IPR052701">
    <property type="entry name" value="GAG_Ulvan_Degrading_Sulfatases"/>
</dbReference>
<dbReference type="PANTHER" id="PTHR43751">
    <property type="entry name" value="SULFATASE"/>
    <property type="match status" value="1"/>
</dbReference>
<dbReference type="PANTHER" id="PTHR43751:SF1">
    <property type="entry name" value="SULFATASE ATSG-RELATED"/>
    <property type="match status" value="1"/>
</dbReference>
<dbReference type="RefSeq" id="WP_072319115.1">
    <property type="nucleotide sequence ID" value="NZ_FPJE01000032.1"/>
</dbReference>
<proteinExistence type="predicted"/>
<dbReference type="Proteomes" id="UP000182248">
    <property type="component" value="Unassembled WGS sequence"/>
</dbReference>
<organism evidence="3 4">
    <name type="scientific">Sinomicrobium oceani</name>
    <dbReference type="NCBI Taxonomy" id="1150368"/>
    <lineage>
        <taxon>Bacteria</taxon>
        <taxon>Pseudomonadati</taxon>
        <taxon>Bacteroidota</taxon>
        <taxon>Flavobacteriia</taxon>
        <taxon>Flavobacteriales</taxon>
        <taxon>Flavobacteriaceae</taxon>
        <taxon>Sinomicrobium</taxon>
    </lineage>
</organism>
<dbReference type="OrthoDB" id="9789742at2"/>
<accession>A0A1K1RQH6</accession>
<feature type="chain" id="PRO_5009667707" evidence="1">
    <location>
        <begin position="20"/>
        <end position="612"/>
    </location>
</feature>
<dbReference type="AlphaFoldDB" id="A0A1K1RQH6"/>
<dbReference type="Gene3D" id="3.40.720.10">
    <property type="entry name" value="Alkaline Phosphatase, subunit A"/>
    <property type="match status" value="1"/>
</dbReference>
<dbReference type="EMBL" id="FPJE01000032">
    <property type="protein sequence ID" value="SFW74345.1"/>
    <property type="molecule type" value="Genomic_DNA"/>
</dbReference>
<evidence type="ECO:0000313" key="4">
    <source>
        <dbReference type="Proteomes" id="UP000182248"/>
    </source>
</evidence>
<sequence length="612" mass="70038">MRIKVISLLFTVSFHIAFAQKRPNIVIFISDDQSQMDVGCYGNSQVKTPHMDQLAKEGMKFNAAFAASPMCVPSRSTMLTGLYPFSNGAQMNHFALRPGTKTLPEYLKKLGYYVAIAGKIDVYPKPPFDKHIGEYFGKYLPEENRDDPRNETVHFISDYFRDAPDKPLCLIVATWLPHVPWKEGGEWDPDKLTLPGYLVDTPETRKAMAAYYHSISRADKMLGKMVNAVNDAGEEANTIFMFFSDQGVQFPGAKWTTYNEGLRVPFIVKWPGKIAQGTQTDAMISLTDLTPTLIDLAGGEVVEGLDGRSFREVILGKQDKHREYIFAESSMEPQYWYNYVPSRTIVEKTGYHYIRNYNPGVPFVTHIDDVERNMYYFDSWEKRAEKDSLARFLLDRYRFRPPEELYDLNSDRWELHSLAGDDTYLATRKRLRKILADVLDKQGETEDQIRHGTLPDFYDRSYEVRQGISVNDMSFEKKLWEPEEKLYITAYIRGMDHDGVIAEYFNRFKIFVKSGTLGIAFDEEEIFYSAKVDAQEGQLVLALEKTGDFELKYAGEILIKNRVGGDYTGIRSGYVSCGLSREKNPGQGMPLYFGGEINNFRVSLDALSRTPD</sequence>
<dbReference type="STRING" id="1150368.SAMN02927921_03879"/>
<dbReference type="InterPro" id="IPR000917">
    <property type="entry name" value="Sulfatase_N"/>
</dbReference>
<name>A0A1K1RQH6_9FLAO</name>
<dbReference type="CDD" id="cd16027">
    <property type="entry name" value="SGSH"/>
    <property type="match status" value="1"/>
</dbReference>
<feature type="domain" description="Sulfatase N-terminal" evidence="2">
    <location>
        <begin position="23"/>
        <end position="298"/>
    </location>
</feature>
<feature type="signal peptide" evidence="1">
    <location>
        <begin position="1"/>
        <end position="19"/>
    </location>
</feature>
<keyword evidence="4" id="KW-1185">Reference proteome</keyword>
<gene>
    <name evidence="3" type="ORF">SAMN02927921_03879</name>
</gene>
<evidence type="ECO:0000313" key="3">
    <source>
        <dbReference type="EMBL" id="SFW74345.1"/>
    </source>
</evidence>
<dbReference type="InterPro" id="IPR017850">
    <property type="entry name" value="Alkaline_phosphatase_core_sf"/>
</dbReference>
<keyword evidence="1" id="KW-0732">Signal</keyword>
<protein>
    <submittedName>
        <fullName evidence="3">Sulfatase</fullName>
    </submittedName>
</protein>
<evidence type="ECO:0000259" key="2">
    <source>
        <dbReference type="Pfam" id="PF00884"/>
    </source>
</evidence>